<dbReference type="CDD" id="cd10527">
    <property type="entry name" value="SET_LSMT"/>
    <property type="match status" value="1"/>
</dbReference>
<evidence type="ECO:0000313" key="3">
    <source>
        <dbReference type="Proteomes" id="UP000237271"/>
    </source>
</evidence>
<reference evidence="2 3" key="1">
    <citation type="journal article" date="2017" name="Genome Biol. Evol.">
        <title>Phytophthora megakarya and P. palmivora, closely related causal agents of cacao black pod rot, underwent increases in genome sizes and gene numbers by different mechanisms.</title>
        <authorList>
            <person name="Ali S.S."/>
            <person name="Shao J."/>
            <person name="Lary D.J."/>
            <person name="Kronmiller B."/>
            <person name="Shen D."/>
            <person name="Strem M.D."/>
            <person name="Amoako-Attah I."/>
            <person name="Akrofi A.Y."/>
            <person name="Begoude B.A."/>
            <person name="Ten Hoopen G.M."/>
            <person name="Coulibaly K."/>
            <person name="Kebe B.I."/>
            <person name="Melnick R.L."/>
            <person name="Guiltinan M.J."/>
            <person name="Tyler B.M."/>
            <person name="Meinhardt L.W."/>
            <person name="Bailey B.A."/>
        </authorList>
    </citation>
    <scope>NUCLEOTIDE SEQUENCE [LARGE SCALE GENOMIC DNA]</scope>
    <source>
        <strain evidence="3">sbr112.9</strain>
    </source>
</reference>
<feature type="domain" description="SET" evidence="1">
    <location>
        <begin position="20"/>
        <end position="238"/>
    </location>
</feature>
<sequence length="389" mass="45402">MATPEQRFLQWLHDNGATFPKLQWPTTTSNGLRGAVAIEDIAMDELMLCIPRRLLISEELCWQDPQLKPVFLDNRDVFTRDDPVLALFIVRELLLEERSFFHPYLAILPYPESIQDWSLNELQELHDNRLVDAAARRSSEIDVYYRKVMTRLQEKYPDEFPETLYTLDKFRFAWKTIQARTFGRRLPWTALVPFADCLNHSNVATKYDFDVNDNGMFRLYPSASTCFAKGTEVFNSYGRRSNFQLLLDYGFALTDNEWDYVDVEISKDRAGPRGKKMRFMKRVIRIDRQSSLDELFPPNFLTALADPLPDEKQNEAATAISDRTALCDALEWLHGILLETVAGWEIAQDDEQLLQEGASHRLPLIYDIQEIVFLFQRVESEHTNFCRHK</sequence>
<dbReference type="GO" id="GO:0016279">
    <property type="term" value="F:protein-lysine N-methyltransferase activity"/>
    <property type="evidence" value="ECO:0007669"/>
    <property type="project" value="TreeGrafter"/>
</dbReference>
<keyword evidence="3" id="KW-1185">Reference proteome</keyword>
<dbReference type="AlphaFoldDB" id="A0A2P4WWD4"/>
<dbReference type="InterPro" id="IPR046341">
    <property type="entry name" value="SET_dom_sf"/>
</dbReference>
<evidence type="ECO:0000313" key="2">
    <source>
        <dbReference type="EMBL" id="POM57589.1"/>
    </source>
</evidence>
<dbReference type="OrthoDB" id="341421at2759"/>
<dbReference type="PROSITE" id="PS50280">
    <property type="entry name" value="SET"/>
    <property type="match status" value="1"/>
</dbReference>
<gene>
    <name evidence="2" type="ORF">PHPALM_37877</name>
</gene>
<dbReference type="SUPFAM" id="SSF82199">
    <property type="entry name" value="SET domain"/>
    <property type="match status" value="1"/>
</dbReference>
<dbReference type="Gene3D" id="3.90.1410.10">
    <property type="entry name" value="set domain protein methyltransferase, domain 1"/>
    <property type="match status" value="1"/>
</dbReference>
<evidence type="ECO:0000259" key="1">
    <source>
        <dbReference type="PROSITE" id="PS50280"/>
    </source>
</evidence>
<name>A0A2P4WWD4_9STRA</name>
<protein>
    <recommendedName>
        <fullName evidence="1">SET domain-containing protein</fullName>
    </recommendedName>
</protein>
<dbReference type="InterPro" id="IPR050600">
    <property type="entry name" value="SETD3_SETD6_MTase"/>
</dbReference>
<accession>A0A2P4WWD4</accession>
<comment type="caution">
    <text evidence="2">The sequence shown here is derived from an EMBL/GenBank/DDBJ whole genome shotgun (WGS) entry which is preliminary data.</text>
</comment>
<dbReference type="EMBL" id="NCKW01020629">
    <property type="protein sequence ID" value="POM57589.1"/>
    <property type="molecule type" value="Genomic_DNA"/>
</dbReference>
<dbReference type="Proteomes" id="UP000237271">
    <property type="component" value="Unassembled WGS sequence"/>
</dbReference>
<dbReference type="PANTHER" id="PTHR13271:SF137">
    <property type="entry name" value="SET DOMAIN-CONTAINING PROTEIN"/>
    <property type="match status" value="1"/>
</dbReference>
<dbReference type="InterPro" id="IPR001214">
    <property type="entry name" value="SET_dom"/>
</dbReference>
<organism evidence="2 3">
    <name type="scientific">Phytophthora palmivora</name>
    <dbReference type="NCBI Taxonomy" id="4796"/>
    <lineage>
        <taxon>Eukaryota</taxon>
        <taxon>Sar</taxon>
        <taxon>Stramenopiles</taxon>
        <taxon>Oomycota</taxon>
        <taxon>Peronosporomycetes</taxon>
        <taxon>Peronosporales</taxon>
        <taxon>Peronosporaceae</taxon>
        <taxon>Phytophthora</taxon>
    </lineage>
</organism>
<proteinExistence type="predicted"/>
<dbReference type="PANTHER" id="PTHR13271">
    <property type="entry name" value="UNCHARACTERIZED PUTATIVE METHYLTRANSFERASE"/>
    <property type="match status" value="1"/>
</dbReference>